<protein>
    <recommendedName>
        <fullName evidence="10">Glycine--tRNA ligase beta subunit</fullName>
        <ecNumber evidence="10">6.1.1.14</ecNumber>
    </recommendedName>
    <alternativeName>
        <fullName evidence="10">Glycyl-tRNA synthetase beta subunit</fullName>
        <shortName evidence="10">GlyRS</shortName>
    </alternativeName>
</protein>
<dbReference type="PROSITE" id="PS50861">
    <property type="entry name" value="AA_TRNA_LIGASE_II_GLYAB"/>
    <property type="match status" value="1"/>
</dbReference>
<dbReference type="OrthoDB" id="9775440at2"/>
<evidence type="ECO:0000256" key="7">
    <source>
        <dbReference type="ARBA" id="ARBA00022917"/>
    </source>
</evidence>
<evidence type="ECO:0000256" key="1">
    <source>
        <dbReference type="ARBA" id="ARBA00004496"/>
    </source>
</evidence>
<dbReference type="InterPro" id="IPR015944">
    <property type="entry name" value="Gly-tRNA-synth_bsu"/>
</dbReference>
<dbReference type="PANTHER" id="PTHR30075">
    <property type="entry name" value="GLYCYL-TRNA SYNTHETASE"/>
    <property type="match status" value="1"/>
</dbReference>
<keyword evidence="14" id="KW-1185">Reference proteome</keyword>
<keyword evidence="7 10" id="KW-0648">Protein biosynthesis</keyword>
<evidence type="ECO:0000256" key="9">
    <source>
        <dbReference type="ARBA" id="ARBA00047937"/>
    </source>
</evidence>
<evidence type="ECO:0000256" key="5">
    <source>
        <dbReference type="ARBA" id="ARBA00022741"/>
    </source>
</evidence>
<feature type="coiled-coil region" evidence="11">
    <location>
        <begin position="502"/>
        <end position="529"/>
    </location>
</feature>
<name>A0A1T4MXY4_9FIRM</name>
<keyword evidence="3 10" id="KW-0963">Cytoplasm</keyword>
<dbReference type="Pfam" id="PF02092">
    <property type="entry name" value="tRNA_synt_2f"/>
    <property type="match status" value="1"/>
</dbReference>
<dbReference type="NCBIfam" id="TIGR00211">
    <property type="entry name" value="glyS"/>
    <property type="match status" value="1"/>
</dbReference>
<comment type="similarity">
    <text evidence="2 10">Belongs to the class-II aminoacyl-tRNA synthetase family.</text>
</comment>
<dbReference type="GO" id="GO:0005524">
    <property type="term" value="F:ATP binding"/>
    <property type="evidence" value="ECO:0007669"/>
    <property type="project" value="UniProtKB-UniRule"/>
</dbReference>
<evidence type="ECO:0000256" key="10">
    <source>
        <dbReference type="HAMAP-Rule" id="MF_00255"/>
    </source>
</evidence>
<feature type="domain" description="DALR anticodon binding" evidence="12">
    <location>
        <begin position="588"/>
        <end position="685"/>
    </location>
</feature>
<dbReference type="RefSeq" id="WP_078810089.1">
    <property type="nucleotide sequence ID" value="NZ_FUWM01000012.1"/>
</dbReference>
<dbReference type="HAMAP" id="MF_00255">
    <property type="entry name" value="Gly_tRNA_synth_beta"/>
    <property type="match status" value="1"/>
</dbReference>
<proteinExistence type="inferred from homology"/>
<dbReference type="Proteomes" id="UP000190625">
    <property type="component" value="Unassembled WGS sequence"/>
</dbReference>
<keyword evidence="4 10" id="KW-0436">Ligase</keyword>
<dbReference type="PANTHER" id="PTHR30075:SF2">
    <property type="entry name" value="GLYCINE--TRNA LIGASE, CHLOROPLASTIC_MITOCHONDRIAL 2"/>
    <property type="match status" value="1"/>
</dbReference>
<dbReference type="GO" id="GO:0006420">
    <property type="term" value="P:arginyl-tRNA aminoacylation"/>
    <property type="evidence" value="ECO:0007669"/>
    <property type="project" value="InterPro"/>
</dbReference>
<accession>A0A1T4MXY4</accession>
<comment type="catalytic activity">
    <reaction evidence="9 10">
        <text>tRNA(Gly) + glycine + ATP = glycyl-tRNA(Gly) + AMP + diphosphate</text>
        <dbReference type="Rhea" id="RHEA:16013"/>
        <dbReference type="Rhea" id="RHEA-COMP:9664"/>
        <dbReference type="Rhea" id="RHEA-COMP:9683"/>
        <dbReference type="ChEBI" id="CHEBI:30616"/>
        <dbReference type="ChEBI" id="CHEBI:33019"/>
        <dbReference type="ChEBI" id="CHEBI:57305"/>
        <dbReference type="ChEBI" id="CHEBI:78442"/>
        <dbReference type="ChEBI" id="CHEBI:78522"/>
        <dbReference type="ChEBI" id="CHEBI:456215"/>
        <dbReference type="EC" id="6.1.1.14"/>
    </reaction>
</comment>
<dbReference type="GO" id="GO:0005829">
    <property type="term" value="C:cytosol"/>
    <property type="evidence" value="ECO:0007669"/>
    <property type="project" value="TreeGrafter"/>
</dbReference>
<evidence type="ECO:0000256" key="11">
    <source>
        <dbReference type="SAM" id="Coils"/>
    </source>
</evidence>
<evidence type="ECO:0000256" key="8">
    <source>
        <dbReference type="ARBA" id="ARBA00023146"/>
    </source>
</evidence>
<organism evidence="13 14">
    <name type="scientific">Selenihalanaerobacter shriftii</name>
    <dbReference type="NCBI Taxonomy" id="142842"/>
    <lineage>
        <taxon>Bacteria</taxon>
        <taxon>Bacillati</taxon>
        <taxon>Bacillota</taxon>
        <taxon>Clostridia</taxon>
        <taxon>Halanaerobiales</taxon>
        <taxon>Halobacteroidaceae</taxon>
        <taxon>Selenihalanaerobacter</taxon>
    </lineage>
</organism>
<dbReference type="EC" id="6.1.1.14" evidence="10"/>
<evidence type="ECO:0000256" key="4">
    <source>
        <dbReference type="ARBA" id="ARBA00022598"/>
    </source>
</evidence>
<keyword evidence="5 10" id="KW-0547">Nucleotide-binding</keyword>
<keyword evidence="6 10" id="KW-0067">ATP-binding</keyword>
<comment type="subunit">
    <text evidence="10">Tetramer of two alpha and two beta subunits.</text>
</comment>
<keyword evidence="8 10" id="KW-0030">Aminoacyl-tRNA synthetase</keyword>
<gene>
    <name evidence="10" type="primary">glyS</name>
    <name evidence="13" type="ORF">SAMN02745118_01623</name>
</gene>
<dbReference type="STRING" id="142842.SAMN02745118_01623"/>
<evidence type="ECO:0000259" key="12">
    <source>
        <dbReference type="Pfam" id="PF05746"/>
    </source>
</evidence>
<dbReference type="InterPro" id="IPR008909">
    <property type="entry name" value="DALR_anticod-bd"/>
</dbReference>
<evidence type="ECO:0000313" key="13">
    <source>
        <dbReference type="EMBL" id="SJZ71518.1"/>
    </source>
</evidence>
<evidence type="ECO:0000256" key="6">
    <source>
        <dbReference type="ARBA" id="ARBA00022840"/>
    </source>
</evidence>
<dbReference type="InterPro" id="IPR006194">
    <property type="entry name" value="Gly-tRNA-synth_heterodimer"/>
</dbReference>
<reference evidence="14" key="1">
    <citation type="submission" date="2017-02" db="EMBL/GenBank/DDBJ databases">
        <authorList>
            <person name="Varghese N."/>
            <person name="Submissions S."/>
        </authorList>
    </citation>
    <scope>NUCLEOTIDE SEQUENCE [LARGE SCALE GENOMIC DNA]</scope>
    <source>
        <strain evidence="14">ATCC BAA-73</strain>
    </source>
</reference>
<dbReference type="GO" id="GO:0004820">
    <property type="term" value="F:glycine-tRNA ligase activity"/>
    <property type="evidence" value="ECO:0007669"/>
    <property type="project" value="UniProtKB-UniRule"/>
</dbReference>
<keyword evidence="11" id="KW-0175">Coiled coil</keyword>
<evidence type="ECO:0000256" key="2">
    <source>
        <dbReference type="ARBA" id="ARBA00008226"/>
    </source>
</evidence>
<dbReference type="PRINTS" id="PR01045">
    <property type="entry name" value="TRNASYNTHGB"/>
</dbReference>
<dbReference type="AlphaFoldDB" id="A0A1T4MXY4"/>
<evidence type="ECO:0000313" key="14">
    <source>
        <dbReference type="Proteomes" id="UP000190625"/>
    </source>
</evidence>
<dbReference type="GO" id="GO:0006426">
    <property type="term" value="P:glycyl-tRNA aminoacylation"/>
    <property type="evidence" value="ECO:0007669"/>
    <property type="project" value="UniProtKB-UniRule"/>
</dbReference>
<sequence>MSKEKLLLEIGTEEIPAGFMQPIFDQLEKLAAELFKHYRIDIDSIDTYGTPRRLTLLLEGVNKEQKDLTKEVKGPAKNIAFDDEGNPTKAGEGFARGQGLAVDELEVRNTENGEYLFAVQKEEGKRTIELLSELLNKLIKDLSFPKAMRWADKDLSFVRPIQWILALYGEEVVDLEIADVKADRYTRGHRFLSEGEIEIDSVDDYFDKLNDEYVIVNQNKRKEMVIEQINKLADEVQGEVLIDKGLLTEVIYLVEYPTGLMGSFDAEFLELPREVLITSMREHQRYFPVEGKDGNLMPRFITVRNGSKDYIDIVKEGNEKVLRARLADGKFFYDEDQKEDLEVKIEELKDIIFQEDLGTIYEKVERIVELTERFSKVLNLDEDQVEINKRAAYLSKADLVTEMVTEFSKLQGVMGREYAKLSGEDEVVAEAIFEHYLPRHATDILPESTTGQLVSIADKIDNIVGCFGVGLIPTGSQDPYALRRQAQGIVRIILETELNLNLDELVENALTLLDDNNKLKRDADEVKEEVMGFFKQRLEWFMNKQDIRYDVRDAILATEFADIKDAFERAEALMEFREKEKFENLISAYNRARNLAVKTNNDQIDLELFTDSSEEELYNAYLTVQEKLQQLLNEKNYVSALHELVKLQEPIDKFFNSVMVMADDETVKENRLALLKNIVNIFTKVADLSEIVID</sequence>
<dbReference type="Pfam" id="PF05746">
    <property type="entry name" value="DALR_1"/>
    <property type="match status" value="1"/>
</dbReference>
<dbReference type="EMBL" id="FUWM01000012">
    <property type="protein sequence ID" value="SJZ71518.1"/>
    <property type="molecule type" value="Genomic_DNA"/>
</dbReference>
<dbReference type="GO" id="GO:0004814">
    <property type="term" value="F:arginine-tRNA ligase activity"/>
    <property type="evidence" value="ECO:0007669"/>
    <property type="project" value="InterPro"/>
</dbReference>
<evidence type="ECO:0000256" key="3">
    <source>
        <dbReference type="ARBA" id="ARBA00022490"/>
    </source>
</evidence>
<comment type="subcellular location">
    <subcellularLocation>
        <location evidence="1 10">Cytoplasm</location>
    </subcellularLocation>
</comment>
<dbReference type="SUPFAM" id="SSF109604">
    <property type="entry name" value="HD-domain/PDEase-like"/>
    <property type="match status" value="1"/>
</dbReference>